<dbReference type="AlphaFoldDB" id="A0A0W0WHY1"/>
<comment type="caution">
    <text evidence="11">The sequence shown here is derived from an EMBL/GenBank/DDBJ whole genome shotgun (WGS) entry which is preliminary data.</text>
</comment>
<keyword evidence="5" id="KW-0067">ATP-binding</keyword>
<keyword evidence="7 8" id="KW-0472">Membrane</keyword>
<evidence type="ECO:0000313" key="11">
    <source>
        <dbReference type="EMBL" id="KTD31964.1"/>
    </source>
</evidence>
<dbReference type="Gene3D" id="1.20.1560.10">
    <property type="entry name" value="ABC transporter type 1, transmembrane domain"/>
    <property type="match status" value="1"/>
</dbReference>
<evidence type="ECO:0000256" key="1">
    <source>
        <dbReference type="ARBA" id="ARBA00004651"/>
    </source>
</evidence>
<evidence type="ECO:0000256" key="2">
    <source>
        <dbReference type="ARBA" id="ARBA00022448"/>
    </source>
</evidence>
<organism evidence="11 12">
    <name type="scientific">Legionella maceachernii</name>
    <dbReference type="NCBI Taxonomy" id="466"/>
    <lineage>
        <taxon>Bacteria</taxon>
        <taxon>Pseudomonadati</taxon>
        <taxon>Pseudomonadota</taxon>
        <taxon>Gammaproteobacteria</taxon>
        <taxon>Legionellales</taxon>
        <taxon>Legionellaceae</taxon>
        <taxon>Legionella</taxon>
    </lineage>
</organism>
<dbReference type="InterPro" id="IPR050835">
    <property type="entry name" value="ABC_transporter_sub-D"/>
</dbReference>
<feature type="transmembrane region" description="Helical" evidence="8">
    <location>
        <begin position="160"/>
        <end position="185"/>
    </location>
</feature>
<evidence type="ECO:0000313" key="12">
    <source>
        <dbReference type="Proteomes" id="UP000054908"/>
    </source>
</evidence>
<gene>
    <name evidence="11" type="ORF">Lmac_0008</name>
</gene>
<keyword evidence="4" id="KW-0547">Nucleotide-binding</keyword>
<dbReference type="InterPro" id="IPR027417">
    <property type="entry name" value="P-loop_NTPase"/>
</dbReference>
<dbReference type="GO" id="GO:0140359">
    <property type="term" value="F:ABC-type transporter activity"/>
    <property type="evidence" value="ECO:0007669"/>
    <property type="project" value="InterPro"/>
</dbReference>
<dbReference type="PATRIC" id="fig|466.6.peg.8"/>
<dbReference type="Pfam" id="PF06472">
    <property type="entry name" value="ABC_membrane_2"/>
    <property type="match status" value="1"/>
</dbReference>
<dbReference type="PROSITE" id="PS50893">
    <property type="entry name" value="ABC_TRANSPORTER_2"/>
    <property type="match status" value="1"/>
</dbReference>
<dbReference type="EMBL" id="LNYL01000001">
    <property type="protein sequence ID" value="KTD31964.1"/>
    <property type="molecule type" value="Genomic_DNA"/>
</dbReference>
<dbReference type="PROSITE" id="PS00211">
    <property type="entry name" value="ABC_TRANSPORTER_1"/>
    <property type="match status" value="1"/>
</dbReference>
<evidence type="ECO:0000256" key="5">
    <source>
        <dbReference type="ARBA" id="ARBA00022840"/>
    </source>
</evidence>
<dbReference type="InterPro" id="IPR003593">
    <property type="entry name" value="AAA+_ATPase"/>
</dbReference>
<protein>
    <submittedName>
        <fullName evidence="11">ABC transporter</fullName>
    </submittedName>
</protein>
<dbReference type="InterPro" id="IPR017871">
    <property type="entry name" value="ABC_transporter-like_CS"/>
</dbReference>
<feature type="transmembrane region" description="Helical" evidence="8">
    <location>
        <begin position="66"/>
        <end position="90"/>
    </location>
</feature>
<dbReference type="InterPro" id="IPR011527">
    <property type="entry name" value="ABC1_TM_dom"/>
</dbReference>
<dbReference type="InterPro" id="IPR003439">
    <property type="entry name" value="ABC_transporter-like_ATP-bd"/>
</dbReference>
<dbReference type="InterPro" id="IPR036640">
    <property type="entry name" value="ABC1_TM_sf"/>
</dbReference>
<evidence type="ECO:0000256" key="4">
    <source>
        <dbReference type="ARBA" id="ARBA00022741"/>
    </source>
</evidence>
<evidence type="ECO:0000256" key="6">
    <source>
        <dbReference type="ARBA" id="ARBA00022989"/>
    </source>
</evidence>
<keyword evidence="3 8" id="KW-0812">Transmembrane</keyword>
<dbReference type="SUPFAM" id="SSF90123">
    <property type="entry name" value="ABC transporter transmembrane region"/>
    <property type="match status" value="1"/>
</dbReference>
<name>A0A0W0WHY1_9GAMM</name>
<feature type="domain" description="ABC transmembrane type-1" evidence="10">
    <location>
        <begin position="31"/>
        <end position="335"/>
    </location>
</feature>
<dbReference type="PROSITE" id="PS50929">
    <property type="entry name" value="ABC_TM1F"/>
    <property type="match status" value="1"/>
</dbReference>
<dbReference type="Pfam" id="PF00005">
    <property type="entry name" value="ABC_tran"/>
    <property type="match status" value="1"/>
</dbReference>
<comment type="subcellular location">
    <subcellularLocation>
        <location evidence="1">Cell membrane</location>
        <topology evidence="1">Multi-pass membrane protein</topology>
    </subcellularLocation>
</comment>
<dbReference type="SMART" id="SM00382">
    <property type="entry name" value="AAA"/>
    <property type="match status" value="1"/>
</dbReference>
<keyword evidence="2" id="KW-0813">Transport</keyword>
<dbReference type="CDD" id="cd03223">
    <property type="entry name" value="ABCD_peroxisomal_ALDP"/>
    <property type="match status" value="1"/>
</dbReference>
<dbReference type="GO" id="GO:0005886">
    <property type="term" value="C:plasma membrane"/>
    <property type="evidence" value="ECO:0007669"/>
    <property type="project" value="UniProtKB-SubCell"/>
</dbReference>
<accession>A0A0W0WHY1</accession>
<sequence length="586" mass="65841">MSKTSIKNSWKKTLNLVKDYFMNSEEKLLAWLLLIGTILCVVGLVALVSVLSWWSAGFWAVLTAKALTPFLISMGQFVLILGALVSVHVLKNYLIGKLSIHWRSWLTKKIMNELFGSENNYLDLKRFSSEIDNLGQRIQEDIKAFVELTLRLGTDFLKSILSLGTFVGTLWVVGGALTVTLLGLNIIIPGYLVWVALIVAVVATLAAHFIGKSLPEASKATEKAEADFRQDLAELNHEAENIAEEHAENFYQSSLERRVQEIKTTATKKLDTQTKLVAFQSFYSQLGFILPNILAAPLYFSGLIEIGQLMQIGMSFAEVNLSFSWFVEAYENIATYKASIERISELRNTFEKEGLAANPKSIVRKKRDKESLNIKRLNIMPPQASSTEYIMRNLNLKLKPGEHILIKGDSGLGKSTLFKAISGTWGYGDGKISLPAGKHLYFLPQKPTLPHTSLKAVLAYPEPTETYTEEEYINALLIVGKMDAFIPRLDESLPWSEELSAGQQQRIAFARALLKRPDWLFLDEATSALDENGEEHVYNLVKQQLKETTIVSIGHRSTVEKHHARIVDFHANKAKEIEIEEKRLLL</sequence>
<keyword evidence="12" id="KW-1185">Reference proteome</keyword>
<keyword evidence="6 8" id="KW-1133">Transmembrane helix</keyword>
<evidence type="ECO:0000256" key="8">
    <source>
        <dbReference type="SAM" id="Phobius"/>
    </source>
</evidence>
<evidence type="ECO:0000259" key="9">
    <source>
        <dbReference type="PROSITE" id="PS50893"/>
    </source>
</evidence>
<evidence type="ECO:0000256" key="3">
    <source>
        <dbReference type="ARBA" id="ARBA00022692"/>
    </source>
</evidence>
<dbReference type="Proteomes" id="UP000054908">
    <property type="component" value="Unassembled WGS sequence"/>
</dbReference>
<dbReference type="SUPFAM" id="SSF52540">
    <property type="entry name" value="P-loop containing nucleoside triphosphate hydrolases"/>
    <property type="match status" value="1"/>
</dbReference>
<feature type="transmembrane region" description="Helical" evidence="8">
    <location>
        <begin position="191"/>
        <end position="210"/>
    </location>
</feature>
<dbReference type="RefSeq" id="WP_058450856.1">
    <property type="nucleotide sequence ID" value="NZ_CAAAIB010000003.1"/>
</dbReference>
<dbReference type="PANTHER" id="PTHR11384:SF59">
    <property type="entry name" value="LYSOSOMAL COBALAMIN TRANSPORTER ABCD4"/>
    <property type="match status" value="1"/>
</dbReference>
<dbReference type="PANTHER" id="PTHR11384">
    <property type="entry name" value="ATP-BINDING CASSETTE, SUB-FAMILY D MEMBER"/>
    <property type="match status" value="1"/>
</dbReference>
<dbReference type="Gene3D" id="3.40.50.300">
    <property type="entry name" value="P-loop containing nucleotide triphosphate hydrolases"/>
    <property type="match status" value="1"/>
</dbReference>
<dbReference type="STRING" id="466.Lmac_0008"/>
<proteinExistence type="predicted"/>
<dbReference type="GO" id="GO:0016887">
    <property type="term" value="F:ATP hydrolysis activity"/>
    <property type="evidence" value="ECO:0007669"/>
    <property type="project" value="InterPro"/>
</dbReference>
<feature type="domain" description="ABC transporter" evidence="9">
    <location>
        <begin position="374"/>
        <end position="586"/>
    </location>
</feature>
<feature type="transmembrane region" description="Helical" evidence="8">
    <location>
        <begin position="28"/>
        <end position="54"/>
    </location>
</feature>
<reference evidence="11 12" key="1">
    <citation type="submission" date="2015-11" db="EMBL/GenBank/DDBJ databases">
        <title>Genomic analysis of 38 Legionella species identifies large and diverse effector repertoires.</title>
        <authorList>
            <person name="Burstein D."/>
            <person name="Amaro F."/>
            <person name="Zusman T."/>
            <person name="Lifshitz Z."/>
            <person name="Cohen O."/>
            <person name="Gilbert J.A."/>
            <person name="Pupko T."/>
            <person name="Shuman H.A."/>
            <person name="Segal G."/>
        </authorList>
    </citation>
    <scope>NUCLEOTIDE SEQUENCE [LARGE SCALE GENOMIC DNA]</scope>
    <source>
        <strain evidence="11 12">PX-1-G2-E2</strain>
    </source>
</reference>
<evidence type="ECO:0000259" key="10">
    <source>
        <dbReference type="PROSITE" id="PS50929"/>
    </source>
</evidence>
<dbReference type="OrthoDB" id="9810134at2"/>
<evidence type="ECO:0000256" key="7">
    <source>
        <dbReference type="ARBA" id="ARBA00023136"/>
    </source>
</evidence>
<dbReference type="GO" id="GO:0005524">
    <property type="term" value="F:ATP binding"/>
    <property type="evidence" value="ECO:0007669"/>
    <property type="project" value="UniProtKB-KW"/>
</dbReference>